<dbReference type="EC" id="1.1.-.-" evidence="5"/>
<sequence>MKHIGFIGASGLMGHGIARNLQARGFDLSLTAHRNTERMADLLAAGARLVTSPAELGACDAVLICVTGSPQVEQTLAGPQGVLSRARAGLIVIDTSTSEPESTRRLAAQCAERGVTLVDAPLARTPVEAELGRLNTMVGAEPAVLDKIRPVLAAYCENIFHVGGPGAGHVVKLLNNFIGQAICTATAEAFAVGALAGVEPQKLVEVVSAGAVNSGLFQAMAKTLHGDFSGLQFELDNARKDLRYYTHLAEMVNVPSLVGEAVHQSLATASALGQGKKFVTSLVTAQEKLTGARIAPQ</sequence>
<evidence type="ECO:0000256" key="1">
    <source>
        <dbReference type="ARBA" id="ARBA00023002"/>
    </source>
</evidence>
<dbReference type="EMBL" id="JBHSMX010000010">
    <property type="protein sequence ID" value="MFC5520302.1"/>
    <property type="molecule type" value="Genomic_DNA"/>
</dbReference>
<dbReference type="PANTHER" id="PTHR43060:SF15">
    <property type="entry name" value="3-HYDROXYISOBUTYRATE DEHYDROGENASE-LIKE 1, MITOCHONDRIAL-RELATED"/>
    <property type="match status" value="1"/>
</dbReference>
<dbReference type="RefSeq" id="WP_068835211.1">
    <property type="nucleotide sequence ID" value="NZ_JBHSMX010000010.1"/>
</dbReference>
<keyword evidence="1 5" id="KW-0560">Oxidoreductase</keyword>
<dbReference type="GO" id="GO:0016491">
    <property type="term" value="F:oxidoreductase activity"/>
    <property type="evidence" value="ECO:0007669"/>
    <property type="project" value="UniProtKB-KW"/>
</dbReference>
<evidence type="ECO:0000256" key="2">
    <source>
        <dbReference type="ARBA" id="ARBA00023027"/>
    </source>
</evidence>
<dbReference type="PIRSF" id="PIRSF000103">
    <property type="entry name" value="HIBADH"/>
    <property type="match status" value="1"/>
</dbReference>
<keyword evidence="2" id="KW-0520">NAD</keyword>
<feature type="domain" description="3-hydroxyisobutyrate dehydrogenase-like NAD-binding" evidence="4">
    <location>
        <begin position="166"/>
        <end position="282"/>
    </location>
</feature>
<dbReference type="Pfam" id="PF14833">
    <property type="entry name" value="NAD_binding_11"/>
    <property type="match status" value="1"/>
</dbReference>
<dbReference type="SUPFAM" id="SSF51735">
    <property type="entry name" value="NAD(P)-binding Rossmann-fold domains"/>
    <property type="match status" value="1"/>
</dbReference>
<accession>A0ABW0Q8V3</accession>
<dbReference type="PANTHER" id="PTHR43060">
    <property type="entry name" value="3-HYDROXYISOBUTYRATE DEHYDROGENASE-LIKE 1, MITOCHONDRIAL-RELATED"/>
    <property type="match status" value="1"/>
</dbReference>
<dbReference type="Pfam" id="PF03446">
    <property type="entry name" value="NAD_binding_2"/>
    <property type="match status" value="1"/>
</dbReference>
<dbReference type="Gene3D" id="1.10.1040.10">
    <property type="entry name" value="N-(1-d-carboxylethyl)-l-norvaline Dehydrogenase, domain 2"/>
    <property type="match status" value="1"/>
</dbReference>
<evidence type="ECO:0000313" key="5">
    <source>
        <dbReference type="EMBL" id="MFC5520302.1"/>
    </source>
</evidence>
<dbReference type="InterPro" id="IPR006115">
    <property type="entry name" value="6PGDH_NADP-bd"/>
</dbReference>
<proteinExistence type="predicted"/>
<organism evidence="5 6">
    <name type="scientific">Polaromonas jejuensis</name>
    <dbReference type="NCBI Taxonomy" id="457502"/>
    <lineage>
        <taxon>Bacteria</taxon>
        <taxon>Pseudomonadati</taxon>
        <taxon>Pseudomonadota</taxon>
        <taxon>Betaproteobacteria</taxon>
        <taxon>Burkholderiales</taxon>
        <taxon>Comamonadaceae</taxon>
        <taxon>Polaromonas</taxon>
    </lineage>
</organism>
<protein>
    <submittedName>
        <fullName evidence="5">NAD(P)-dependent oxidoreductase</fullName>
        <ecNumber evidence="5">1.1.-.-</ecNumber>
    </submittedName>
</protein>
<evidence type="ECO:0000259" key="3">
    <source>
        <dbReference type="Pfam" id="PF03446"/>
    </source>
</evidence>
<reference evidence="6" key="1">
    <citation type="journal article" date="2019" name="Int. J. Syst. Evol. Microbiol.">
        <title>The Global Catalogue of Microorganisms (GCM) 10K type strain sequencing project: providing services to taxonomists for standard genome sequencing and annotation.</title>
        <authorList>
            <consortium name="The Broad Institute Genomics Platform"/>
            <consortium name="The Broad Institute Genome Sequencing Center for Infectious Disease"/>
            <person name="Wu L."/>
            <person name="Ma J."/>
        </authorList>
    </citation>
    <scope>NUCLEOTIDE SEQUENCE [LARGE SCALE GENOMIC DNA]</scope>
    <source>
        <strain evidence="6">CGMCC 4.7277</strain>
    </source>
</reference>
<dbReference type="InterPro" id="IPR013328">
    <property type="entry name" value="6PGD_dom2"/>
</dbReference>
<dbReference type="InterPro" id="IPR029154">
    <property type="entry name" value="HIBADH-like_NADP-bd"/>
</dbReference>
<dbReference type="SUPFAM" id="SSF48179">
    <property type="entry name" value="6-phosphogluconate dehydrogenase C-terminal domain-like"/>
    <property type="match status" value="1"/>
</dbReference>
<dbReference type="InterPro" id="IPR036291">
    <property type="entry name" value="NAD(P)-bd_dom_sf"/>
</dbReference>
<dbReference type="InterPro" id="IPR008927">
    <property type="entry name" value="6-PGluconate_DH-like_C_sf"/>
</dbReference>
<feature type="domain" description="6-phosphogluconate dehydrogenase NADP-binding" evidence="3">
    <location>
        <begin position="4"/>
        <end position="163"/>
    </location>
</feature>
<evidence type="ECO:0000259" key="4">
    <source>
        <dbReference type="Pfam" id="PF14833"/>
    </source>
</evidence>
<gene>
    <name evidence="5" type="ORF">ACFPP7_05150</name>
</gene>
<name>A0ABW0Q8V3_9BURK</name>
<comment type="caution">
    <text evidence="5">The sequence shown here is derived from an EMBL/GenBank/DDBJ whole genome shotgun (WGS) entry which is preliminary data.</text>
</comment>
<dbReference type="Gene3D" id="3.40.50.720">
    <property type="entry name" value="NAD(P)-binding Rossmann-like Domain"/>
    <property type="match status" value="1"/>
</dbReference>
<evidence type="ECO:0000313" key="6">
    <source>
        <dbReference type="Proteomes" id="UP001596084"/>
    </source>
</evidence>
<dbReference type="InterPro" id="IPR015815">
    <property type="entry name" value="HIBADH-related"/>
</dbReference>
<keyword evidence="6" id="KW-1185">Reference proteome</keyword>
<dbReference type="Proteomes" id="UP001596084">
    <property type="component" value="Unassembled WGS sequence"/>
</dbReference>